<evidence type="ECO:0000313" key="1">
    <source>
        <dbReference type="EMBL" id="BBH16793.1"/>
    </source>
</evidence>
<dbReference type="AlphaFoldDB" id="A0A3G9IWR1"/>
<evidence type="ECO:0008006" key="3">
    <source>
        <dbReference type="Google" id="ProtNLM"/>
    </source>
</evidence>
<protein>
    <recommendedName>
        <fullName evidence="3">DUF1877 domain-containing protein</fullName>
    </recommendedName>
</protein>
<gene>
    <name evidence="1" type="ORF">Back2_10800</name>
</gene>
<proteinExistence type="predicted"/>
<dbReference type="Proteomes" id="UP000271573">
    <property type="component" value="Chromosome"/>
</dbReference>
<dbReference type="KEGG" id="nbe:Back2_10800"/>
<reference evidence="1 2" key="1">
    <citation type="submission" date="2018-11" db="EMBL/GenBank/DDBJ databases">
        <title>Complete genome sequence of Nocardioides baekrokdamisoli strain KCTC 39748.</title>
        <authorList>
            <person name="Kang S.W."/>
            <person name="Lee K.C."/>
            <person name="Kim K.K."/>
            <person name="Kim J.S."/>
            <person name="Kim D.S."/>
            <person name="Ko S.H."/>
            <person name="Yang S.H."/>
            <person name="Shin Y.K."/>
            <person name="Lee J.S."/>
        </authorList>
    </citation>
    <scope>NUCLEOTIDE SEQUENCE [LARGE SCALE GENOMIC DNA]</scope>
    <source>
        <strain evidence="1 2">KCTC 39748</strain>
    </source>
</reference>
<evidence type="ECO:0000313" key="2">
    <source>
        <dbReference type="Proteomes" id="UP000271573"/>
    </source>
</evidence>
<dbReference type="RefSeq" id="WP_125567452.1">
    <property type="nucleotide sequence ID" value="NZ_AP019307.1"/>
</dbReference>
<organism evidence="1 2">
    <name type="scientific">Nocardioides baekrokdamisoli</name>
    <dbReference type="NCBI Taxonomy" id="1804624"/>
    <lineage>
        <taxon>Bacteria</taxon>
        <taxon>Bacillati</taxon>
        <taxon>Actinomycetota</taxon>
        <taxon>Actinomycetes</taxon>
        <taxon>Propionibacteriales</taxon>
        <taxon>Nocardioidaceae</taxon>
        <taxon>Nocardioides</taxon>
    </lineage>
</organism>
<accession>A0A3G9IWR1</accession>
<dbReference type="InterPro" id="IPR035944">
    <property type="entry name" value="YfbM-like_sf"/>
</dbReference>
<sequence length="165" mass="18283">MGIRYYAYAFDRDQTDEVLANPRNYISSDPFADAWGMEPHAYVGIATMEQTTPERDMAYLDKAWSYLQRLSGPTAEKGPRPAYRMFEGAVTFTGMGWDPYVHALTPAEVAEIAPDVAAMVSEIESGGLQTVGDPDKLYVEQYLRRAGEFVSCLASEGRGMAYLIG</sequence>
<dbReference type="OrthoDB" id="3731972at2"/>
<dbReference type="Gene3D" id="3.40.1760.10">
    <property type="entry name" value="YfbM-like super family"/>
    <property type="match status" value="1"/>
</dbReference>
<dbReference type="EMBL" id="AP019307">
    <property type="protein sequence ID" value="BBH16793.1"/>
    <property type="molecule type" value="Genomic_DNA"/>
</dbReference>
<keyword evidence="2" id="KW-1185">Reference proteome</keyword>
<name>A0A3G9IWR1_9ACTN</name>